<sequence>MADYYPLLARAIGGLPDKSEAGRKVVYERARRALLTQLRGAEPPLRPEDIAREQQSLEEAVLRLERDYGDAPEATPEAEPYVAPAPFVEPEPEAAPSAQVPPRAEPAFVPPDPAPAAAPRVTDRPPVRDEDDDDYVSGLSISHPEREPWAGAGGRLSSADEFAALRRGTDTDTEASFEPAQSGPHDALPGDEPVRSGGRGRLIAIAAVALLLVAGVAVGFTQRATIVGWMNGLSSPAPQAARPTASAQPEVSKSTDRIAQAPADAGSTIGTPAQVPATAQGQGQGQNLDVAQRAVLFEESAGGGEQGLQQYVGNVLWSTETFRPSSGGEPDIGIRAVITIPDRNMKVTLRLRRNQDPSIPASHIVEVQFDLPPNFDLGAASNVPGMRAKSSESAQGVPLTGLAVRVAPGYFLIGLSSLDADRQRNLSLLITRNFLDIPVVFENGRRAILVLDKGVPGDQAFRQAYMSWGLPVPNQNPPQP</sequence>
<keyword evidence="2" id="KW-0472">Membrane</keyword>
<feature type="transmembrane region" description="Helical" evidence="2">
    <location>
        <begin position="202"/>
        <end position="220"/>
    </location>
</feature>
<feature type="region of interest" description="Disordered" evidence="1">
    <location>
        <begin position="87"/>
        <end position="155"/>
    </location>
</feature>
<feature type="region of interest" description="Disordered" evidence="1">
    <location>
        <begin position="235"/>
        <end position="284"/>
    </location>
</feature>
<protein>
    <submittedName>
        <fullName evidence="3">Uncharacterized protein</fullName>
    </submittedName>
</protein>
<feature type="compositionally biased region" description="Low complexity" evidence="1">
    <location>
        <begin position="87"/>
        <end position="107"/>
    </location>
</feature>
<keyword evidence="2" id="KW-0812">Transmembrane</keyword>
<dbReference type="Proteomes" id="UP000248887">
    <property type="component" value="Unassembled WGS sequence"/>
</dbReference>
<dbReference type="EMBL" id="QFQD01000002">
    <property type="protein sequence ID" value="PZQ85769.1"/>
    <property type="molecule type" value="Genomic_DNA"/>
</dbReference>
<proteinExistence type="predicted"/>
<dbReference type="AlphaFoldDB" id="A0A2W5RAB1"/>
<name>A0A2W5RAB1_ANCNO</name>
<evidence type="ECO:0000256" key="2">
    <source>
        <dbReference type="SAM" id="Phobius"/>
    </source>
</evidence>
<keyword evidence="2" id="KW-1133">Transmembrane helix</keyword>
<gene>
    <name evidence="3" type="ORF">DI549_01495</name>
</gene>
<evidence type="ECO:0000313" key="3">
    <source>
        <dbReference type="EMBL" id="PZQ85769.1"/>
    </source>
</evidence>
<accession>A0A2W5RAB1</accession>
<feature type="region of interest" description="Disordered" evidence="1">
    <location>
        <begin position="168"/>
        <end position="194"/>
    </location>
</feature>
<evidence type="ECO:0000256" key="1">
    <source>
        <dbReference type="SAM" id="MobiDB-lite"/>
    </source>
</evidence>
<organism evidence="3 4">
    <name type="scientific">Ancylobacter novellus</name>
    <name type="common">Thiobacillus novellus</name>
    <dbReference type="NCBI Taxonomy" id="921"/>
    <lineage>
        <taxon>Bacteria</taxon>
        <taxon>Pseudomonadati</taxon>
        <taxon>Pseudomonadota</taxon>
        <taxon>Alphaproteobacteria</taxon>
        <taxon>Hyphomicrobiales</taxon>
        <taxon>Xanthobacteraceae</taxon>
        <taxon>Ancylobacter</taxon>
    </lineage>
</organism>
<reference evidence="3 4" key="1">
    <citation type="submission" date="2017-08" db="EMBL/GenBank/DDBJ databases">
        <title>Infants hospitalized years apart are colonized by the same room-sourced microbial strains.</title>
        <authorList>
            <person name="Brooks B."/>
            <person name="Olm M.R."/>
            <person name="Firek B.A."/>
            <person name="Baker R."/>
            <person name="Thomas B.C."/>
            <person name="Morowitz M.J."/>
            <person name="Banfield J.F."/>
        </authorList>
    </citation>
    <scope>NUCLEOTIDE SEQUENCE [LARGE SCALE GENOMIC DNA]</scope>
    <source>
        <strain evidence="3">S2_005_001_R2_27</strain>
    </source>
</reference>
<comment type="caution">
    <text evidence="3">The sequence shown here is derived from an EMBL/GenBank/DDBJ whole genome shotgun (WGS) entry which is preliminary data.</text>
</comment>
<evidence type="ECO:0000313" key="4">
    <source>
        <dbReference type="Proteomes" id="UP000248887"/>
    </source>
</evidence>